<dbReference type="GO" id="GO:0005198">
    <property type="term" value="F:structural molecule activity"/>
    <property type="evidence" value="ECO:0007669"/>
    <property type="project" value="InterPro"/>
</dbReference>
<evidence type="ECO:0008006" key="4">
    <source>
        <dbReference type="Google" id="ProtNLM"/>
    </source>
</evidence>
<evidence type="ECO:0000259" key="2">
    <source>
        <dbReference type="Pfam" id="PF16903"/>
    </source>
</evidence>
<dbReference type="AlphaFoldDB" id="A0A6C0E5M6"/>
<proteinExistence type="predicted"/>
<dbReference type="InterPro" id="IPR007542">
    <property type="entry name" value="MCP_C"/>
</dbReference>
<name>A0A6C0E5M6_9ZZZZ</name>
<evidence type="ECO:0000259" key="1">
    <source>
        <dbReference type="Pfam" id="PF04451"/>
    </source>
</evidence>
<feature type="domain" description="Major capsid protein C-terminal" evidence="1">
    <location>
        <begin position="305"/>
        <end position="555"/>
    </location>
</feature>
<dbReference type="Gene3D" id="2.70.9.10">
    <property type="entry name" value="Adenovirus Type 2 Hexon, domain 4"/>
    <property type="match status" value="1"/>
</dbReference>
<protein>
    <recommendedName>
        <fullName evidence="4">Major capsid protein N-terminal domain-containing protein</fullName>
    </recommendedName>
</protein>
<dbReference type="InterPro" id="IPR031654">
    <property type="entry name" value="Capsid_N"/>
</dbReference>
<dbReference type="Pfam" id="PF04451">
    <property type="entry name" value="Capsid_NCLDV"/>
    <property type="match status" value="1"/>
</dbReference>
<dbReference type="InterPro" id="IPR016112">
    <property type="entry name" value="VP_dsDNA_II"/>
</dbReference>
<feature type="domain" description="Major capsid protein N-terminal" evidence="2">
    <location>
        <begin position="25"/>
        <end position="247"/>
    </location>
</feature>
<dbReference type="SUPFAM" id="SSF49749">
    <property type="entry name" value="Group II dsDNA viruses VP"/>
    <property type="match status" value="2"/>
</dbReference>
<accession>A0A6C0E5M6</accession>
<dbReference type="Pfam" id="PF16903">
    <property type="entry name" value="Capsid_N"/>
    <property type="match status" value="1"/>
</dbReference>
<dbReference type="EMBL" id="MN739735">
    <property type="protein sequence ID" value="QHT23941.1"/>
    <property type="molecule type" value="Genomic_DNA"/>
</dbReference>
<reference evidence="3" key="1">
    <citation type="journal article" date="2020" name="Nature">
        <title>Giant virus diversity and host interactions through global metagenomics.</title>
        <authorList>
            <person name="Schulz F."/>
            <person name="Roux S."/>
            <person name="Paez-Espino D."/>
            <person name="Jungbluth S."/>
            <person name="Walsh D.A."/>
            <person name="Denef V.J."/>
            <person name="McMahon K.D."/>
            <person name="Konstantinidis K.T."/>
            <person name="Eloe-Fadrosh E.A."/>
            <person name="Kyrpides N.C."/>
            <person name="Woyke T."/>
        </authorList>
    </citation>
    <scope>NUCLEOTIDE SEQUENCE</scope>
    <source>
        <strain evidence="3">GVMAG-M-3300023179-132</strain>
    </source>
</reference>
<evidence type="ECO:0000313" key="3">
    <source>
        <dbReference type="EMBL" id="QHT23941.1"/>
    </source>
</evidence>
<dbReference type="InterPro" id="IPR038519">
    <property type="entry name" value="MCP_C_sf"/>
</dbReference>
<sequence>MAGGLMQLAATGQQSIILTGNPTKTFWKSTYAKYTNFGKQNFRLDYEGSPTLRLNEESTFLFKIKRHADLLMDCYASITLPNIWSPIVPPSTSTGNVWSPYEFKWIENLGAQMISQITITCGNQTIQQYSGQYLLSLVNRDFTQEKKDLFNRMTGNIPELNNPSQALLNHKNIIEYVDKYPNAYHTSDLAGAQPSIDGRILYIPILSWFSLKSQMAFPLIAMQYNELNISITFRPIREMFVIRDVYKPLDGFPYIAPNFNQAHMQMYNFLQTPPDVSLNNYQDKRSVWSADIHLNCTYCFLSDEEAKIFASKDHKYIFKQVQETKYYNVTGQSRINIDSFGSVANWMFYLQRSDVGVRNEWSNYTNWLYKYKPSDTNLVGRSYGPGMVLQGTNLNPTIDAFGNNVANKFPYDRHITGTYTPENIKDILVSIGILVDGEYRENTMHAGVLNYVEKFARTNGGAPDGLYCYNFCLNTSPYDLQPSGAMDMSKYGIIQFELATIAPPLDVNAQTMTICDPDTGEIIGINKPTWRIYKYNYDMTLFEERINILSFMGGNAALMYAT</sequence>
<dbReference type="Gene3D" id="2.70.9.20">
    <property type="entry name" value="Major capsid protein Vp54"/>
    <property type="match status" value="1"/>
</dbReference>
<organism evidence="3">
    <name type="scientific">viral metagenome</name>
    <dbReference type="NCBI Taxonomy" id="1070528"/>
    <lineage>
        <taxon>unclassified sequences</taxon>
        <taxon>metagenomes</taxon>
        <taxon>organismal metagenomes</taxon>
    </lineage>
</organism>